<evidence type="ECO:0000313" key="3">
    <source>
        <dbReference type="Proteomes" id="UP001159427"/>
    </source>
</evidence>
<dbReference type="InterPro" id="IPR007053">
    <property type="entry name" value="LRAT_dom"/>
</dbReference>
<dbReference type="Gene3D" id="3.90.1720.10">
    <property type="entry name" value="endopeptidase domain like (from Nostoc punctiforme)"/>
    <property type="match status" value="1"/>
</dbReference>
<reference evidence="2 3" key="1">
    <citation type="submission" date="2022-05" db="EMBL/GenBank/DDBJ databases">
        <authorList>
            <consortium name="Genoscope - CEA"/>
            <person name="William W."/>
        </authorList>
    </citation>
    <scope>NUCLEOTIDE SEQUENCE [LARGE SCALE GENOMIC DNA]</scope>
</reference>
<proteinExistence type="predicted"/>
<dbReference type="PROSITE" id="PS51934">
    <property type="entry name" value="LRAT"/>
    <property type="match status" value="1"/>
</dbReference>
<feature type="non-terminal residue" evidence="2">
    <location>
        <position position="1"/>
    </location>
</feature>
<dbReference type="Proteomes" id="UP001159427">
    <property type="component" value="Unassembled WGS sequence"/>
</dbReference>
<comment type="caution">
    <text evidence="2">The sequence shown here is derived from an EMBL/GenBank/DDBJ whole genome shotgun (WGS) entry which is preliminary data.</text>
</comment>
<dbReference type="PANTHER" id="PTHR46137">
    <property type="entry name" value="OS05G0310600 PROTEIN"/>
    <property type="match status" value="1"/>
</dbReference>
<dbReference type="Pfam" id="PF04970">
    <property type="entry name" value="LRAT"/>
    <property type="match status" value="1"/>
</dbReference>
<evidence type="ECO:0000313" key="2">
    <source>
        <dbReference type="EMBL" id="CAH3043926.1"/>
    </source>
</evidence>
<organism evidence="2 3">
    <name type="scientific">Porites evermanni</name>
    <dbReference type="NCBI Taxonomy" id="104178"/>
    <lineage>
        <taxon>Eukaryota</taxon>
        <taxon>Metazoa</taxon>
        <taxon>Cnidaria</taxon>
        <taxon>Anthozoa</taxon>
        <taxon>Hexacorallia</taxon>
        <taxon>Scleractinia</taxon>
        <taxon>Fungiina</taxon>
        <taxon>Poritidae</taxon>
        <taxon>Porites</taxon>
    </lineage>
</organism>
<gene>
    <name evidence="2" type="ORF">PEVE_00040743</name>
</gene>
<keyword evidence="3" id="KW-1185">Reference proteome</keyword>
<evidence type="ECO:0000259" key="1">
    <source>
        <dbReference type="PROSITE" id="PS51934"/>
    </source>
</evidence>
<sequence length="278" mass="30641">GTSERVYTYRGHFSEKHTVPMESAFSLDQIRRGDHICFPRLAYWHHAIVDTVDKSNGEVSVIEYSNSAKQFSQDNSSPPKNPGLAVVVRRRFKLENEPVYVIKHDRCFDPETVVSSAKSKLGERKYHPVTNNCEHFALWCKTGISSSEQVNNVKDAFKTRVNDVKDTLLRALLQEIVTETSVVKESVGGLEIAAVFEVVSAVYDISCAHKDKQEGRISQAEFDQAVGNRILSGTMNVAVSTAGEVIGQVLIPVPAIGKFVGGIVGSFIGKVLGEWTLS</sequence>
<dbReference type="PANTHER" id="PTHR46137:SF14">
    <property type="entry name" value="LRAT DOMAIN-CONTAINING PROTEIN"/>
    <property type="match status" value="1"/>
</dbReference>
<protein>
    <recommendedName>
        <fullName evidence="1">LRAT domain-containing protein</fullName>
    </recommendedName>
</protein>
<dbReference type="EMBL" id="CALNXI010000752">
    <property type="protein sequence ID" value="CAH3043926.1"/>
    <property type="molecule type" value="Genomic_DNA"/>
</dbReference>
<accession>A0ABN8NAJ4</accession>
<feature type="domain" description="LRAT" evidence="1">
    <location>
        <begin position="35"/>
        <end position="149"/>
    </location>
</feature>
<name>A0ABN8NAJ4_9CNID</name>